<comment type="caution">
    <text evidence="1">Lacks conserved residue(s) required for the propagation of feature annotation.</text>
</comment>
<name>A0A8S3G6Y7_9BILA</name>
<dbReference type="Gene3D" id="2.10.25.10">
    <property type="entry name" value="Laminin"/>
    <property type="match status" value="1"/>
</dbReference>
<proteinExistence type="predicted"/>
<keyword evidence="2" id="KW-1133">Transmembrane helix</keyword>
<keyword evidence="1" id="KW-0245">EGF-like domain</keyword>
<accession>A0A8S3G6Y7</accession>
<comment type="caution">
    <text evidence="4">The sequence shown here is derived from an EMBL/GenBank/DDBJ whole genome shotgun (WGS) entry which is preliminary data.</text>
</comment>
<keyword evidence="2" id="KW-0812">Transmembrane</keyword>
<protein>
    <recommendedName>
        <fullName evidence="3">EGF-like domain-containing protein</fullName>
    </recommendedName>
</protein>
<dbReference type="SUPFAM" id="SSF57196">
    <property type="entry name" value="EGF/Laminin"/>
    <property type="match status" value="1"/>
</dbReference>
<keyword evidence="2" id="KW-0472">Membrane</keyword>
<gene>
    <name evidence="4" type="ORF">SMN809_LOCUS64111</name>
</gene>
<evidence type="ECO:0000313" key="5">
    <source>
        <dbReference type="Proteomes" id="UP000676336"/>
    </source>
</evidence>
<dbReference type="InterPro" id="IPR000742">
    <property type="entry name" value="EGF"/>
</dbReference>
<reference evidence="4" key="1">
    <citation type="submission" date="2021-02" db="EMBL/GenBank/DDBJ databases">
        <authorList>
            <person name="Nowell W R."/>
        </authorList>
    </citation>
    <scope>NUCLEOTIDE SEQUENCE</scope>
</reference>
<feature type="domain" description="EGF-like" evidence="3">
    <location>
        <begin position="14"/>
        <end position="56"/>
    </location>
</feature>
<keyword evidence="1" id="KW-1015">Disulfide bond</keyword>
<evidence type="ECO:0000313" key="4">
    <source>
        <dbReference type="EMBL" id="CAF5154484.1"/>
    </source>
</evidence>
<dbReference type="PROSITE" id="PS50026">
    <property type="entry name" value="EGF_3"/>
    <property type="match status" value="1"/>
</dbReference>
<sequence>MVTFSCVYATDFESPNECSNTRSCLNGGLCLQENEIQNPLESVCICQQCFFGNLCQFTTSQYSISLDALIGSMVAIEKRLCLNTITIVLFIVRSKCRSTGCALYIIVLSFLVLLAYLSNRLSCIFIEYFLKCSPTMVGWLHTCTLLERVWSIQSGLHFDK</sequence>
<evidence type="ECO:0000256" key="1">
    <source>
        <dbReference type="PROSITE-ProRule" id="PRU00076"/>
    </source>
</evidence>
<feature type="transmembrane region" description="Helical" evidence="2">
    <location>
        <begin position="101"/>
        <end position="118"/>
    </location>
</feature>
<organism evidence="4 5">
    <name type="scientific">Rotaria magnacalcarata</name>
    <dbReference type="NCBI Taxonomy" id="392030"/>
    <lineage>
        <taxon>Eukaryota</taxon>
        <taxon>Metazoa</taxon>
        <taxon>Spiralia</taxon>
        <taxon>Gnathifera</taxon>
        <taxon>Rotifera</taxon>
        <taxon>Eurotatoria</taxon>
        <taxon>Bdelloidea</taxon>
        <taxon>Philodinida</taxon>
        <taxon>Philodinidae</taxon>
        <taxon>Rotaria</taxon>
    </lineage>
</organism>
<feature type="disulfide bond" evidence="1">
    <location>
        <begin position="46"/>
        <end position="55"/>
    </location>
</feature>
<dbReference type="PROSITE" id="PS00022">
    <property type="entry name" value="EGF_1"/>
    <property type="match status" value="1"/>
</dbReference>
<dbReference type="AlphaFoldDB" id="A0A8S3G6Y7"/>
<dbReference type="Proteomes" id="UP000676336">
    <property type="component" value="Unassembled WGS sequence"/>
</dbReference>
<evidence type="ECO:0000256" key="2">
    <source>
        <dbReference type="SAM" id="Phobius"/>
    </source>
</evidence>
<evidence type="ECO:0000259" key="3">
    <source>
        <dbReference type="PROSITE" id="PS50026"/>
    </source>
</evidence>
<feature type="non-terminal residue" evidence="4">
    <location>
        <position position="1"/>
    </location>
</feature>
<dbReference type="EMBL" id="CAJOBI010285957">
    <property type="protein sequence ID" value="CAF5154484.1"/>
    <property type="molecule type" value="Genomic_DNA"/>
</dbReference>